<protein>
    <recommendedName>
        <fullName evidence="3">Early nodulin-93-like</fullName>
    </recommendedName>
</protein>
<accession>A0A2Z7CJ27</accession>
<name>A0A2Z7CJ27_9LAMI</name>
<gene>
    <name evidence="1" type="ORF">F511_24941</name>
</gene>
<dbReference type="OrthoDB" id="634154at2759"/>
<proteinExistence type="predicted"/>
<reference evidence="1 2" key="1">
    <citation type="journal article" date="2015" name="Proc. Natl. Acad. Sci. U.S.A.">
        <title>The resurrection genome of Boea hygrometrica: A blueprint for survival of dehydration.</title>
        <authorList>
            <person name="Xiao L."/>
            <person name="Yang G."/>
            <person name="Zhang L."/>
            <person name="Yang X."/>
            <person name="Zhao S."/>
            <person name="Ji Z."/>
            <person name="Zhou Q."/>
            <person name="Hu M."/>
            <person name="Wang Y."/>
            <person name="Chen M."/>
            <person name="Xu Y."/>
            <person name="Jin H."/>
            <person name="Xiao X."/>
            <person name="Hu G."/>
            <person name="Bao F."/>
            <person name="Hu Y."/>
            <person name="Wan P."/>
            <person name="Li L."/>
            <person name="Deng X."/>
            <person name="Kuang T."/>
            <person name="Xiang C."/>
            <person name="Zhu J.K."/>
            <person name="Oliver M.J."/>
            <person name="He Y."/>
        </authorList>
    </citation>
    <scope>NUCLEOTIDE SEQUENCE [LARGE SCALE GENOMIC DNA]</scope>
    <source>
        <strain evidence="2">cv. XS01</strain>
    </source>
</reference>
<dbReference type="InterPro" id="IPR005050">
    <property type="entry name" value="Enod93"/>
</dbReference>
<dbReference type="Pfam" id="PF03386">
    <property type="entry name" value="ENOD93"/>
    <property type="match status" value="1"/>
</dbReference>
<dbReference type="AlphaFoldDB" id="A0A2Z7CJ27"/>
<dbReference type="EMBL" id="KQ996975">
    <property type="protein sequence ID" value="KZV44524.1"/>
    <property type="molecule type" value="Genomic_DNA"/>
</dbReference>
<dbReference type="PANTHER" id="PTHR33605">
    <property type="entry name" value="EARLY NODULIN-93"/>
    <property type="match status" value="1"/>
</dbReference>
<evidence type="ECO:0008006" key="3">
    <source>
        <dbReference type="Google" id="ProtNLM"/>
    </source>
</evidence>
<sequence>MGIPSELRDLLGNSRSKSLIIASPVEDDKALRTRQCTQEGVRAGTKAAAIACVVTAVPTLIAARTIPWAKANLNYTGQALVISAASIAAYFITADKTILECARRNAHYKSSP</sequence>
<dbReference type="PANTHER" id="PTHR33605:SF3">
    <property type="entry name" value="EARLY NODULIN-LIKE PROTEIN"/>
    <property type="match status" value="1"/>
</dbReference>
<dbReference type="Proteomes" id="UP000250235">
    <property type="component" value="Unassembled WGS sequence"/>
</dbReference>
<organism evidence="1 2">
    <name type="scientific">Dorcoceras hygrometricum</name>
    <dbReference type="NCBI Taxonomy" id="472368"/>
    <lineage>
        <taxon>Eukaryota</taxon>
        <taxon>Viridiplantae</taxon>
        <taxon>Streptophyta</taxon>
        <taxon>Embryophyta</taxon>
        <taxon>Tracheophyta</taxon>
        <taxon>Spermatophyta</taxon>
        <taxon>Magnoliopsida</taxon>
        <taxon>eudicotyledons</taxon>
        <taxon>Gunneridae</taxon>
        <taxon>Pentapetalae</taxon>
        <taxon>asterids</taxon>
        <taxon>lamiids</taxon>
        <taxon>Lamiales</taxon>
        <taxon>Gesneriaceae</taxon>
        <taxon>Didymocarpoideae</taxon>
        <taxon>Trichosporeae</taxon>
        <taxon>Loxocarpinae</taxon>
        <taxon>Dorcoceras</taxon>
    </lineage>
</organism>
<keyword evidence="2" id="KW-1185">Reference proteome</keyword>
<evidence type="ECO:0000313" key="1">
    <source>
        <dbReference type="EMBL" id="KZV44524.1"/>
    </source>
</evidence>
<evidence type="ECO:0000313" key="2">
    <source>
        <dbReference type="Proteomes" id="UP000250235"/>
    </source>
</evidence>